<keyword evidence="3" id="KW-0653">Protein transport</keyword>
<evidence type="ECO:0000259" key="6">
    <source>
        <dbReference type="PROSITE" id="PS50179"/>
    </source>
</evidence>
<keyword evidence="2" id="KW-0813">Transport</keyword>
<feature type="compositionally biased region" description="Acidic residues" evidence="5">
    <location>
        <begin position="406"/>
        <end position="418"/>
    </location>
</feature>
<dbReference type="InterPro" id="IPR008942">
    <property type="entry name" value="ENTH_VHS"/>
</dbReference>
<dbReference type="InterPro" id="IPR004152">
    <property type="entry name" value="GAT_dom"/>
</dbReference>
<comment type="subunit">
    <text evidence="1">Component of the ESCRT-0 complex composed of HSE1 and VPS27.</text>
</comment>
<feature type="region of interest" description="Disordered" evidence="5">
    <location>
        <begin position="350"/>
        <end position="437"/>
    </location>
</feature>
<protein>
    <submittedName>
        <fullName evidence="8">Related to LSB5 - possible role in the regulation of actin cytoskeletal organization</fullName>
    </submittedName>
</protein>
<feature type="compositionally biased region" description="Basic residues" evidence="5">
    <location>
        <begin position="220"/>
        <end position="233"/>
    </location>
</feature>
<feature type="compositionally biased region" description="Low complexity" evidence="5">
    <location>
        <begin position="204"/>
        <end position="215"/>
    </location>
</feature>
<evidence type="ECO:0000256" key="1">
    <source>
        <dbReference type="ARBA" id="ARBA00011446"/>
    </source>
</evidence>
<feature type="compositionally biased region" description="Pro residues" evidence="5">
    <location>
        <begin position="376"/>
        <end position="388"/>
    </location>
</feature>
<dbReference type="CDD" id="cd16980">
    <property type="entry name" value="VHS_Lsb5"/>
    <property type="match status" value="1"/>
</dbReference>
<dbReference type="GO" id="GO:0035091">
    <property type="term" value="F:phosphatidylinositol binding"/>
    <property type="evidence" value="ECO:0007669"/>
    <property type="project" value="InterPro"/>
</dbReference>
<dbReference type="GO" id="GO:0006897">
    <property type="term" value="P:endocytosis"/>
    <property type="evidence" value="ECO:0007669"/>
    <property type="project" value="InterPro"/>
</dbReference>
<evidence type="ECO:0000259" key="7">
    <source>
        <dbReference type="PROSITE" id="PS50909"/>
    </source>
</evidence>
<dbReference type="InterPro" id="IPR038425">
    <property type="entry name" value="GAT_sf"/>
</dbReference>
<feature type="region of interest" description="Disordered" evidence="5">
    <location>
        <begin position="134"/>
        <end position="242"/>
    </location>
</feature>
<reference evidence="8" key="1">
    <citation type="submission" date="2018-03" db="EMBL/GenBank/DDBJ databases">
        <authorList>
            <person name="Guldener U."/>
        </authorList>
    </citation>
    <scope>NUCLEOTIDE SEQUENCE</scope>
</reference>
<comment type="caution">
    <text evidence="8">The sequence shown here is derived from an EMBL/GenBank/DDBJ whole genome shotgun (WGS) entry which is preliminary data.</text>
</comment>
<feature type="coiled-coil region" evidence="4">
    <location>
        <begin position="247"/>
        <end position="274"/>
    </location>
</feature>
<feature type="compositionally biased region" description="Polar residues" evidence="5">
    <location>
        <begin position="423"/>
        <end position="437"/>
    </location>
</feature>
<name>A0AAE8SXL3_9PEZI</name>
<feature type="domain" description="GAT" evidence="7">
    <location>
        <begin position="238"/>
        <end position="326"/>
    </location>
</feature>
<dbReference type="GO" id="GO:0007015">
    <property type="term" value="P:actin filament organization"/>
    <property type="evidence" value="ECO:0007669"/>
    <property type="project" value="InterPro"/>
</dbReference>
<proteinExistence type="predicted"/>
<dbReference type="GO" id="GO:0051666">
    <property type="term" value="P:actin cortical patch localization"/>
    <property type="evidence" value="ECO:0007669"/>
    <property type="project" value="TreeGrafter"/>
</dbReference>
<dbReference type="Gene3D" id="1.20.58.160">
    <property type="match status" value="1"/>
</dbReference>
<sequence>MPKPYTAVTVSIESLTSESYEEDDLSGIPELVEVIMLQASGPTEAARAIRKKLKYGNVHRQIRALVLLDGLIQNAGSRFQRCFCDEALLERLRVCGTGSTSHPEVRKKCNELFKGWAQFKNVDGMKQIASLHKQLPRRKAAVTQEKSKVIRETENPFDDDEEDEDELAKRGESSKSGESSRSSRPPYEQSAKTVQSFSQTGHARSSSSGSFFGSSSKDKDRKKKDKKSKKRRPFSLEDEKEHMKATIAEASIAATNLMNALKSINREIERISENRAAVEGFETCKQLRRKILRYIHHVESEQWLGSLLHANDELILALLTYEQLDHSIDADSDSEDELAEQAHLYRMAQLRGRESNPTSPTGATPDIAGLNLDGSPPRPAPPPRPPVTTKPVPSAPQVQRPRYTSDDESEEEDDDDPFADSNVMASTPHLEQSGFTI</sequence>
<dbReference type="Pfam" id="PF00790">
    <property type="entry name" value="VHS"/>
    <property type="match status" value="1"/>
</dbReference>
<dbReference type="EMBL" id="ONZQ02000011">
    <property type="protein sequence ID" value="SPO04918.1"/>
    <property type="molecule type" value="Genomic_DNA"/>
</dbReference>
<feature type="compositionally biased region" description="Basic and acidic residues" evidence="5">
    <location>
        <begin position="145"/>
        <end position="154"/>
    </location>
</feature>
<dbReference type="Gene3D" id="1.25.40.90">
    <property type="match status" value="1"/>
</dbReference>
<evidence type="ECO:0000256" key="2">
    <source>
        <dbReference type="ARBA" id="ARBA00022448"/>
    </source>
</evidence>
<dbReference type="PROSITE" id="PS50179">
    <property type="entry name" value="VHS"/>
    <property type="match status" value="1"/>
</dbReference>
<evidence type="ECO:0000256" key="3">
    <source>
        <dbReference type="ARBA" id="ARBA00022927"/>
    </source>
</evidence>
<organism evidence="8 9">
    <name type="scientific">Cephalotrichum gorgonifer</name>
    <dbReference type="NCBI Taxonomy" id="2041049"/>
    <lineage>
        <taxon>Eukaryota</taxon>
        <taxon>Fungi</taxon>
        <taxon>Dikarya</taxon>
        <taxon>Ascomycota</taxon>
        <taxon>Pezizomycotina</taxon>
        <taxon>Sordariomycetes</taxon>
        <taxon>Hypocreomycetidae</taxon>
        <taxon>Microascales</taxon>
        <taxon>Microascaceae</taxon>
        <taxon>Cephalotrichum</taxon>
    </lineage>
</organism>
<accession>A0AAE8SXL3</accession>
<dbReference type="SUPFAM" id="SSF89009">
    <property type="entry name" value="GAT-like domain"/>
    <property type="match status" value="1"/>
</dbReference>
<dbReference type="GO" id="GO:0043130">
    <property type="term" value="F:ubiquitin binding"/>
    <property type="evidence" value="ECO:0007669"/>
    <property type="project" value="InterPro"/>
</dbReference>
<evidence type="ECO:0000256" key="4">
    <source>
        <dbReference type="SAM" id="Coils"/>
    </source>
</evidence>
<dbReference type="SUPFAM" id="SSF48464">
    <property type="entry name" value="ENTH/VHS domain"/>
    <property type="match status" value="1"/>
</dbReference>
<dbReference type="GO" id="GO:0030479">
    <property type="term" value="C:actin cortical patch"/>
    <property type="evidence" value="ECO:0007669"/>
    <property type="project" value="TreeGrafter"/>
</dbReference>
<evidence type="ECO:0000313" key="8">
    <source>
        <dbReference type="EMBL" id="SPO04918.1"/>
    </source>
</evidence>
<dbReference type="GO" id="GO:0015031">
    <property type="term" value="P:protein transport"/>
    <property type="evidence" value="ECO:0007669"/>
    <property type="project" value="UniProtKB-KW"/>
</dbReference>
<dbReference type="InterPro" id="IPR045007">
    <property type="entry name" value="LSB5"/>
</dbReference>
<dbReference type="PANTHER" id="PTHR47789:SF1">
    <property type="entry name" value="LAS SEVENTEEN-BINDING PROTEIN 5"/>
    <property type="match status" value="1"/>
</dbReference>
<feature type="compositionally biased region" description="Polar residues" evidence="5">
    <location>
        <begin position="190"/>
        <end position="203"/>
    </location>
</feature>
<dbReference type="Pfam" id="PF03127">
    <property type="entry name" value="GAT"/>
    <property type="match status" value="1"/>
</dbReference>
<dbReference type="CDD" id="cd14232">
    <property type="entry name" value="GAT_LSB5"/>
    <property type="match status" value="1"/>
</dbReference>
<keyword evidence="9" id="KW-1185">Reference proteome</keyword>
<evidence type="ECO:0000256" key="5">
    <source>
        <dbReference type="SAM" id="MobiDB-lite"/>
    </source>
</evidence>
<keyword evidence="4" id="KW-0175">Coiled coil</keyword>
<dbReference type="Proteomes" id="UP001187682">
    <property type="component" value="Unassembled WGS sequence"/>
</dbReference>
<dbReference type="PROSITE" id="PS50909">
    <property type="entry name" value="GAT"/>
    <property type="match status" value="1"/>
</dbReference>
<evidence type="ECO:0000313" key="9">
    <source>
        <dbReference type="Proteomes" id="UP001187682"/>
    </source>
</evidence>
<feature type="domain" description="VHS" evidence="6">
    <location>
        <begin position="15"/>
        <end position="143"/>
    </location>
</feature>
<feature type="compositionally biased region" description="Acidic residues" evidence="5">
    <location>
        <begin position="155"/>
        <end position="166"/>
    </location>
</feature>
<dbReference type="AlphaFoldDB" id="A0AAE8SXL3"/>
<dbReference type="SMART" id="SM00288">
    <property type="entry name" value="VHS"/>
    <property type="match status" value="1"/>
</dbReference>
<dbReference type="InterPro" id="IPR044103">
    <property type="entry name" value="GAT_LSB5"/>
</dbReference>
<dbReference type="GO" id="GO:0007034">
    <property type="term" value="P:vacuolar transport"/>
    <property type="evidence" value="ECO:0007669"/>
    <property type="project" value="UniProtKB-ARBA"/>
</dbReference>
<dbReference type="PANTHER" id="PTHR47789">
    <property type="entry name" value="LAS SEVENTEEN-BINDING PROTEIN 5"/>
    <property type="match status" value="1"/>
</dbReference>
<gene>
    <name evidence="8" type="ORF">DNG_07603</name>
</gene>
<dbReference type="InterPro" id="IPR002014">
    <property type="entry name" value="VHS_dom"/>
</dbReference>